<organism evidence="1 2">
    <name type="scientific">Populus trichocarpa</name>
    <name type="common">Western balsam poplar</name>
    <name type="synonym">Populus balsamifera subsp. trichocarpa</name>
    <dbReference type="NCBI Taxonomy" id="3694"/>
    <lineage>
        <taxon>Eukaryota</taxon>
        <taxon>Viridiplantae</taxon>
        <taxon>Streptophyta</taxon>
        <taxon>Embryophyta</taxon>
        <taxon>Tracheophyta</taxon>
        <taxon>Spermatophyta</taxon>
        <taxon>Magnoliopsida</taxon>
        <taxon>eudicotyledons</taxon>
        <taxon>Gunneridae</taxon>
        <taxon>Pentapetalae</taxon>
        <taxon>rosids</taxon>
        <taxon>fabids</taxon>
        <taxon>Malpighiales</taxon>
        <taxon>Salicaceae</taxon>
        <taxon>Saliceae</taxon>
        <taxon>Populus</taxon>
    </lineage>
</organism>
<dbReference type="GO" id="GO:0009451">
    <property type="term" value="P:RNA modification"/>
    <property type="evidence" value="ECO:0007669"/>
    <property type="project" value="InterPro"/>
</dbReference>
<sequence length="72" mass="8197">MICLRIKYNFVLSSFLRKSCSALFDFDSGKQTHLQALVLEFESDLFISSALIDMCLKCGKLSDARILFDEIP</sequence>
<proteinExistence type="predicted"/>
<name>A0A2K2C8B1_POPTR</name>
<evidence type="ECO:0008006" key="3">
    <source>
        <dbReference type="Google" id="ProtNLM"/>
    </source>
</evidence>
<dbReference type="STRING" id="3694.A0A2K2C8B1"/>
<dbReference type="InterPro" id="IPR011990">
    <property type="entry name" value="TPR-like_helical_dom_sf"/>
</dbReference>
<dbReference type="InParanoid" id="A0A2K2C8B1"/>
<dbReference type="AlphaFoldDB" id="A0A2K2C8B1"/>
<dbReference type="InterPro" id="IPR046960">
    <property type="entry name" value="PPR_At4g14850-like_plant"/>
</dbReference>
<dbReference type="PANTHER" id="PTHR47926">
    <property type="entry name" value="PENTATRICOPEPTIDE REPEAT-CONTAINING PROTEIN"/>
    <property type="match status" value="1"/>
</dbReference>
<dbReference type="EMBL" id="CM009290">
    <property type="protein sequence ID" value="PNT58267.1"/>
    <property type="molecule type" value="Genomic_DNA"/>
</dbReference>
<dbReference type="GO" id="GO:0003723">
    <property type="term" value="F:RNA binding"/>
    <property type="evidence" value="ECO:0007669"/>
    <property type="project" value="InterPro"/>
</dbReference>
<gene>
    <name evidence="1" type="ORF">POPTR_001G346400</name>
</gene>
<reference evidence="1 2" key="1">
    <citation type="journal article" date="2006" name="Science">
        <title>The genome of black cottonwood, Populus trichocarpa (Torr. &amp; Gray).</title>
        <authorList>
            <person name="Tuskan G.A."/>
            <person name="Difazio S."/>
            <person name="Jansson S."/>
            <person name="Bohlmann J."/>
            <person name="Grigoriev I."/>
            <person name="Hellsten U."/>
            <person name="Putnam N."/>
            <person name="Ralph S."/>
            <person name="Rombauts S."/>
            <person name="Salamov A."/>
            <person name="Schein J."/>
            <person name="Sterck L."/>
            <person name="Aerts A."/>
            <person name="Bhalerao R.R."/>
            <person name="Bhalerao R.P."/>
            <person name="Blaudez D."/>
            <person name="Boerjan W."/>
            <person name="Brun A."/>
            <person name="Brunner A."/>
            <person name="Busov V."/>
            <person name="Campbell M."/>
            <person name="Carlson J."/>
            <person name="Chalot M."/>
            <person name="Chapman J."/>
            <person name="Chen G.L."/>
            <person name="Cooper D."/>
            <person name="Coutinho P.M."/>
            <person name="Couturier J."/>
            <person name="Covert S."/>
            <person name="Cronk Q."/>
            <person name="Cunningham R."/>
            <person name="Davis J."/>
            <person name="Degroeve S."/>
            <person name="Dejardin A."/>
            <person name="Depamphilis C."/>
            <person name="Detter J."/>
            <person name="Dirks B."/>
            <person name="Dubchak I."/>
            <person name="Duplessis S."/>
            <person name="Ehlting J."/>
            <person name="Ellis B."/>
            <person name="Gendler K."/>
            <person name="Goodstein D."/>
            <person name="Gribskov M."/>
            <person name="Grimwood J."/>
            <person name="Groover A."/>
            <person name="Gunter L."/>
            <person name="Hamberger B."/>
            <person name="Heinze B."/>
            <person name="Helariutta Y."/>
            <person name="Henrissat B."/>
            <person name="Holligan D."/>
            <person name="Holt R."/>
            <person name="Huang W."/>
            <person name="Islam-Faridi N."/>
            <person name="Jones S."/>
            <person name="Jones-Rhoades M."/>
            <person name="Jorgensen R."/>
            <person name="Joshi C."/>
            <person name="Kangasjarvi J."/>
            <person name="Karlsson J."/>
            <person name="Kelleher C."/>
            <person name="Kirkpatrick R."/>
            <person name="Kirst M."/>
            <person name="Kohler A."/>
            <person name="Kalluri U."/>
            <person name="Larimer F."/>
            <person name="Leebens-Mack J."/>
            <person name="Leple J.C."/>
            <person name="Locascio P."/>
            <person name="Lou Y."/>
            <person name="Lucas S."/>
            <person name="Martin F."/>
            <person name="Montanini B."/>
            <person name="Napoli C."/>
            <person name="Nelson D.R."/>
            <person name="Nelson C."/>
            <person name="Nieminen K."/>
            <person name="Nilsson O."/>
            <person name="Pereda V."/>
            <person name="Peter G."/>
            <person name="Philippe R."/>
            <person name="Pilate G."/>
            <person name="Poliakov A."/>
            <person name="Razumovskaya J."/>
            <person name="Richardson P."/>
            <person name="Rinaldi C."/>
            <person name="Ritland K."/>
            <person name="Rouze P."/>
            <person name="Ryaboy D."/>
            <person name="Schmutz J."/>
            <person name="Schrader J."/>
            <person name="Segerman B."/>
            <person name="Shin H."/>
            <person name="Siddiqui A."/>
            <person name="Sterky F."/>
            <person name="Terry A."/>
            <person name="Tsai C.J."/>
            <person name="Uberbacher E."/>
            <person name="Unneberg P."/>
            <person name="Vahala J."/>
            <person name="Wall K."/>
            <person name="Wessler S."/>
            <person name="Yang G."/>
            <person name="Yin T."/>
            <person name="Douglas C."/>
            <person name="Marra M."/>
            <person name="Sandberg G."/>
            <person name="Van de Peer Y."/>
            <person name="Rokhsar D."/>
        </authorList>
    </citation>
    <scope>NUCLEOTIDE SEQUENCE [LARGE SCALE GENOMIC DNA]</scope>
    <source>
        <strain evidence="2">cv. Nisqually</strain>
    </source>
</reference>
<dbReference type="PANTHER" id="PTHR47926:SF500">
    <property type="entry name" value="REPEAT-CONTAINING PROTEIN, PUTATIVE-RELATED"/>
    <property type="match status" value="1"/>
</dbReference>
<dbReference type="Gene3D" id="1.25.40.10">
    <property type="entry name" value="Tetratricopeptide repeat domain"/>
    <property type="match status" value="1"/>
</dbReference>
<evidence type="ECO:0000313" key="2">
    <source>
        <dbReference type="Proteomes" id="UP000006729"/>
    </source>
</evidence>
<keyword evidence="2" id="KW-1185">Reference proteome</keyword>
<dbReference type="Proteomes" id="UP000006729">
    <property type="component" value="Chromosome 1"/>
</dbReference>
<protein>
    <recommendedName>
        <fullName evidence="3">Pentatricopeptide repeat-containing protein</fullName>
    </recommendedName>
</protein>
<accession>A0A2K2C8B1</accession>
<evidence type="ECO:0000313" key="1">
    <source>
        <dbReference type="EMBL" id="PNT58267.1"/>
    </source>
</evidence>